<dbReference type="PANTHER" id="PTHR11773">
    <property type="entry name" value="GLYCINE DEHYDROGENASE, DECARBOXYLATING"/>
    <property type="match status" value="1"/>
</dbReference>
<gene>
    <name evidence="8" type="primary">gcvP</name>
    <name evidence="12" type="ordered locus">Murru_0718</name>
</gene>
<keyword evidence="13" id="KW-1185">Reference proteome</keyword>
<organism evidence="12 13">
    <name type="scientific">Allomuricauda ruestringensis (strain DSM 13258 / CIP 107369 / LMG 19739 / B1)</name>
    <name type="common">Muricauda ruestringensis</name>
    <dbReference type="NCBI Taxonomy" id="886377"/>
    <lineage>
        <taxon>Bacteria</taxon>
        <taxon>Pseudomonadati</taxon>
        <taxon>Bacteroidota</taxon>
        <taxon>Flavobacteriia</taxon>
        <taxon>Flavobacteriales</taxon>
        <taxon>Flavobacteriaceae</taxon>
        <taxon>Flagellimonas</taxon>
    </lineage>
</organism>
<dbReference type="NCBIfam" id="TIGR00461">
    <property type="entry name" value="gcvP"/>
    <property type="match status" value="1"/>
</dbReference>
<dbReference type="KEGG" id="mrs:Murru_0718"/>
<dbReference type="InterPro" id="IPR003437">
    <property type="entry name" value="GcvP"/>
</dbReference>
<evidence type="ECO:0000313" key="12">
    <source>
        <dbReference type="EMBL" id="AEM69768.1"/>
    </source>
</evidence>
<dbReference type="EMBL" id="CP002999">
    <property type="protein sequence ID" value="AEM69768.1"/>
    <property type="molecule type" value="Genomic_DNA"/>
</dbReference>
<comment type="function">
    <text evidence="2 8">The glycine cleavage system catalyzes the degradation of glycine. The P protein binds the alpha-amino group of glycine through its pyridoxal phosphate cofactor; CO(2) is released and the remaining methylamine moiety is then transferred to the lipoamide cofactor of the H protein.</text>
</comment>
<dbReference type="GO" id="GO:0016594">
    <property type="term" value="F:glycine binding"/>
    <property type="evidence" value="ECO:0007669"/>
    <property type="project" value="TreeGrafter"/>
</dbReference>
<dbReference type="FunFam" id="3.40.640.10:FF:000007">
    <property type="entry name" value="glycine dehydrogenase (Decarboxylating), mitochondrial"/>
    <property type="match status" value="1"/>
</dbReference>
<dbReference type="EC" id="1.4.4.2" evidence="8"/>
<comment type="catalytic activity">
    <reaction evidence="7 8">
        <text>N(6)-[(R)-lipoyl]-L-lysyl-[glycine-cleavage complex H protein] + glycine + H(+) = N(6)-[(R)-S(8)-aminomethyldihydrolipoyl]-L-lysyl-[glycine-cleavage complex H protein] + CO2</text>
        <dbReference type="Rhea" id="RHEA:24304"/>
        <dbReference type="Rhea" id="RHEA-COMP:10494"/>
        <dbReference type="Rhea" id="RHEA-COMP:10495"/>
        <dbReference type="ChEBI" id="CHEBI:15378"/>
        <dbReference type="ChEBI" id="CHEBI:16526"/>
        <dbReference type="ChEBI" id="CHEBI:57305"/>
        <dbReference type="ChEBI" id="CHEBI:83099"/>
        <dbReference type="ChEBI" id="CHEBI:83143"/>
        <dbReference type="EC" id="1.4.4.2"/>
    </reaction>
</comment>
<dbReference type="NCBIfam" id="NF003346">
    <property type="entry name" value="PRK04366.1"/>
    <property type="match status" value="1"/>
</dbReference>
<evidence type="ECO:0000256" key="2">
    <source>
        <dbReference type="ARBA" id="ARBA00003788"/>
    </source>
</evidence>
<evidence type="ECO:0000313" key="13">
    <source>
        <dbReference type="Proteomes" id="UP000008908"/>
    </source>
</evidence>
<dbReference type="SUPFAM" id="SSF53383">
    <property type="entry name" value="PLP-dependent transferases"/>
    <property type="match status" value="2"/>
</dbReference>
<dbReference type="Pfam" id="PF21478">
    <property type="entry name" value="GcvP2_C"/>
    <property type="match status" value="1"/>
</dbReference>
<evidence type="ECO:0000256" key="6">
    <source>
        <dbReference type="ARBA" id="ARBA00023002"/>
    </source>
</evidence>
<dbReference type="HOGENOM" id="CLU_004620_3_2_10"/>
<dbReference type="AlphaFoldDB" id="G2PRX3"/>
<feature type="modified residue" description="N6-(pyridoxal phosphate)lysine" evidence="8 9">
    <location>
        <position position="736"/>
    </location>
</feature>
<dbReference type="InterPro" id="IPR049315">
    <property type="entry name" value="GDC-P_N"/>
</dbReference>
<dbReference type="GO" id="GO:0005960">
    <property type="term" value="C:glycine cleavage complex"/>
    <property type="evidence" value="ECO:0007669"/>
    <property type="project" value="TreeGrafter"/>
</dbReference>
<dbReference type="PANTHER" id="PTHR11773:SF1">
    <property type="entry name" value="GLYCINE DEHYDROGENASE (DECARBOXYLATING), MITOCHONDRIAL"/>
    <property type="match status" value="1"/>
</dbReference>
<evidence type="ECO:0000259" key="11">
    <source>
        <dbReference type="Pfam" id="PF21478"/>
    </source>
</evidence>
<dbReference type="Proteomes" id="UP000008908">
    <property type="component" value="Chromosome"/>
</dbReference>
<name>G2PRX3_ALLRU</name>
<dbReference type="HAMAP" id="MF_00711">
    <property type="entry name" value="GcvP"/>
    <property type="match status" value="1"/>
</dbReference>
<dbReference type="GO" id="GO:0004375">
    <property type="term" value="F:glycine dehydrogenase (decarboxylating) activity"/>
    <property type="evidence" value="ECO:0007669"/>
    <property type="project" value="UniProtKB-EC"/>
</dbReference>
<evidence type="ECO:0000256" key="4">
    <source>
        <dbReference type="ARBA" id="ARBA00011690"/>
    </source>
</evidence>
<dbReference type="GO" id="GO:0019464">
    <property type="term" value="P:glycine decarboxylation via glycine cleavage system"/>
    <property type="evidence" value="ECO:0007669"/>
    <property type="project" value="UniProtKB-UniRule"/>
</dbReference>
<reference evidence="12 13" key="2">
    <citation type="journal article" date="2012" name="Stand. Genomic Sci.">
        <title>Complete genome sequence of the facultatively anaerobic, appendaged bacterium Muricauda ruestringensis type strain (B1(T)).</title>
        <authorList>
            <person name="Huntemann M."/>
            <person name="Teshima H."/>
            <person name="Lapidus A."/>
            <person name="Nolan M."/>
            <person name="Lucas S."/>
            <person name="Hammon N."/>
            <person name="Deshpande S."/>
            <person name="Cheng J.F."/>
            <person name="Tapia R."/>
            <person name="Goodwin L.A."/>
            <person name="Pitluck S."/>
            <person name="Liolios K."/>
            <person name="Pagani I."/>
            <person name="Ivanova N."/>
            <person name="Mavromatis K."/>
            <person name="Mikhailova N."/>
            <person name="Pati A."/>
            <person name="Chen A."/>
            <person name="Palaniappan K."/>
            <person name="Land M."/>
            <person name="Hauser L."/>
            <person name="Pan C."/>
            <person name="Brambilla E.M."/>
            <person name="Rohde M."/>
            <person name="Spring S."/>
            <person name="Goker M."/>
            <person name="Detter J.C."/>
            <person name="Bristow J."/>
            <person name="Eisen J.A."/>
            <person name="Markowitz V."/>
            <person name="Hugenholtz P."/>
            <person name="Kyrpides N.C."/>
            <person name="Klenk H.P."/>
            <person name="Woyke T."/>
        </authorList>
    </citation>
    <scope>NUCLEOTIDE SEQUENCE [LARGE SCALE GENOMIC DNA]</scope>
    <source>
        <strain evidence="13">DSM 13258 / LMG 19739 / B1</strain>
    </source>
</reference>
<dbReference type="InterPro" id="IPR015422">
    <property type="entry name" value="PyrdxlP-dep_Trfase_small"/>
</dbReference>
<evidence type="ECO:0000256" key="8">
    <source>
        <dbReference type="HAMAP-Rule" id="MF_00711"/>
    </source>
</evidence>
<dbReference type="Gene3D" id="3.40.640.10">
    <property type="entry name" value="Type I PLP-dependent aspartate aminotransferase-like (Major domain)"/>
    <property type="match status" value="2"/>
</dbReference>
<sequence length="985" mass="108577">MPKVNLWLTTLVQSLSKLTIFIELIPNFVHFIGLNMNTEVFAARHIGITERDLPHMLKTIGVESMEQLIYETIPDDIKLNKPLDLPKGISEHEFLSHLNELAKKNKVFKTYIGLGYHESLTPSVIKRNILENPGWYTAYTPYQAEIAQGRLEALLNFQTMVADLTGMEIANASLLDESTAAAEAMSMLFELRSRQQKKDGAVKFFVSEEILPQTLSLLETRAIPLGIELVVGNHEGFDFSDEYYGALLQYPGKHGQVNDYASFVEKAKANEIKVAVAADILSLVMLTPPGEWGVDAVVGTTQRFGIPLGYGGPHAAFFATKEAYKRNIPGRIIGITKDTDGNPALRMALQTREQHIKRDKATSNICTAQVLLAVMAGMYAVYHGPEGLKYIAGKVHLQTKKLANTLENYGFEQLNTAYFDTIQVKVKNTERLREIAESKSINLYYIDDTTVSISLNEAVSDADVNALVSCFLESHELKEKSSANIELEEAIPTHLQRQAPFMEHEVFNSYHSETELMRYIKKLERKDLALNHSMISLGSCTMKLNAASEMLPLSWPEWGNIHPFVPVNQAEGYQEVLKSLEEQLNVITGFSATSLQPNSGAQGEYAGLMVIRAYHESRGEGHRNICLIPASAHGTNPASAVMAGMKVVVTKTDEKGNIDMVDLEEKAEKHAENLAALMVTYPSTHGVFESSIKQITKLIHDNGGQVYMDGANMNAQVGLTNPATIGADVCHLNLHKTFAIPHGGGGPGVGPICVAEHLKPFLPTNPVIETGGENAITAISAAPWGSSLVCLISYGYIKMLGTGGLTKATEAAILNANYIKGRLKDKFDVLYTGERGRAAHEMIIDCRPFKANGIEVTDIAKRLIDYGFHAPTVSFPVAGTMMIEPTESESRAELDRFCDALLSIRTEIDEASADETDNVLKNAPHTLGMLTSDSWSHPYSREKAAYPLPYVAENKFWPSIRRTDEAFGDRNLMCTCAPIEDYIEA</sequence>
<evidence type="ECO:0000256" key="9">
    <source>
        <dbReference type="PIRSR" id="PIRSR603437-50"/>
    </source>
</evidence>
<comment type="subunit">
    <text evidence="4 8">The glycine cleavage system is composed of four proteins: P, T, L and H.</text>
</comment>
<keyword evidence="5 8" id="KW-0663">Pyridoxal phosphate</keyword>
<comment type="similarity">
    <text evidence="3 8">Belongs to the GcvP family.</text>
</comment>
<dbReference type="GO" id="GO:0030170">
    <property type="term" value="F:pyridoxal phosphate binding"/>
    <property type="evidence" value="ECO:0007669"/>
    <property type="project" value="TreeGrafter"/>
</dbReference>
<dbReference type="Pfam" id="PF02347">
    <property type="entry name" value="GDC-P"/>
    <property type="match status" value="2"/>
</dbReference>
<evidence type="ECO:0000256" key="7">
    <source>
        <dbReference type="ARBA" id="ARBA00049026"/>
    </source>
</evidence>
<reference evidence="13" key="1">
    <citation type="submission" date="2011-08" db="EMBL/GenBank/DDBJ databases">
        <title>The complete genome of Muricauda ruestringensis DSM 13258.</title>
        <authorList>
            <person name="Lucas S."/>
            <person name="Han J."/>
            <person name="Lapidus A."/>
            <person name="Bruce D."/>
            <person name="Goodwin L."/>
            <person name="Pitluck S."/>
            <person name="Peters L."/>
            <person name="Kyrpides N."/>
            <person name="Mavromatis K."/>
            <person name="Ivanova N."/>
            <person name="Ovchinnikova G."/>
            <person name="Teshima H."/>
            <person name="Detter J.C."/>
            <person name="Tapia R."/>
            <person name="Han C."/>
            <person name="Land M."/>
            <person name="Hauser L."/>
            <person name="Markowitz V."/>
            <person name="Cheng J.-F."/>
            <person name="Hugenholtz P."/>
            <person name="Woyke T."/>
            <person name="Wu D."/>
            <person name="Spring S."/>
            <person name="Schroeder M."/>
            <person name="Brambilla E."/>
            <person name="Klenk H.-P."/>
            <person name="Eisen J.A."/>
        </authorList>
    </citation>
    <scope>NUCLEOTIDE SEQUENCE [LARGE SCALE GENOMIC DNA]</scope>
    <source>
        <strain evidence="13">DSM 13258 / LMG 19739 / B1</strain>
    </source>
</reference>
<dbReference type="eggNOG" id="COG1003">
    <property type="taxonomic scope" value="Bacteria"/>
</dbReference>
<dbReference type="CDD" id="cd00613">
    <property type="entry name" value="GDC-P"/>
    <property type="match status" value="2"/>
</dbReference>
<dbReference type="InterPro" id="IPR049316">
    <property type="entry name" value="GDC-P_C"/>
</dbReference>
<dbReference type="eggNOG" id="COG0403">
    <property type="taxonomic scope" value="Bacteria"/>
</dbReference>
<evidence type="ECO:0000256" key="3">
    <source>
        <dbReference type="ARBA" id="ARBA00010756"/>
    </source>
</evidence>
<accession>G2PRX3</accession>
<dbReference type="InterPro" id="IPR015421">
    <property type="entry name" value="PyrdxlP-dep_Trfase_major"/>
</dbReference>
<dbReference type="GO" id="GO:0005829">
    <property type="term" value="C:cytosol"/>
    <property type="evidence" value="ECO:0007669"/>
    <property type="project" value="TreeGrafter"/>
</dbReference>
<protein>
    <recommendedName>
        <fullName evidence="8">Glycine dehydrogenase (decarboxylating)</fullName>
        <ecNumber evidence="8">1.4.4.2</ecNumber>
    </recommendedName>
    <alternativeName>
        <fullName evidence="8">Glycine cleavage system P-protein</fullName>
    </alternativeName>
    <alternativeName>
        <fullName evidence="8">Glycine decarboxylase</fullName>
    </alternativeName>
    <alternativeName>
        <fullName evidence="8">Glycine dehydrogenase (aminomethyl-transferring)</fullName>
    </alternativeName>
</protein>
<keyword evidence="6 8" id="KW-0560">Oxidoreductase</keyword>
<dbReference type="STRING" id="886377.Murru_0718"/>
<evidence type="ECO:0000259" key="10">
    <source>
        <dbReference type="Pfam" id="PF02347"/>
    </source>
</evidence>
<dbReference type="InterPro" id="IPR015424">
    <property type="entry name" value="PyrdxlP-dep_Trfase"/>
</dbReference>
<dbReference type="FunFam" id="3.40.640.10:FF:000005">
    <property type="entry name" value="Glycine dehydrogenase (decarboxylating), mitochondrial"/>
    <property type="match status" value="1"/>
</dbReference>
<comment type="cofactor">
    <cofactor evidence="1 8 9">
        <name>pyridoxal 5'-phosphate</name>
        <dbReference type="ChEBI" id="CHEBI:597326"/>
    </cofactor>
</comment>
<evidence type="ECO:0000256" key="1">
    <source>
        <dbReference type="ARBA" id="ARBA00001933"/>
    </source>
</evidence>
<feature type="domain" description="Glycine cleavage system P-protein N-terminal" evidence="10">
    <location>
        <begin position="488"/>
        <end position="763"/>
    </location>
</feature>
<dbReference type="Gene3D" id="3.90.1150.10">
    <property type="entry name" value="Aspartate Aminotransferase, domain 1"/>
    <property type="match status" value="2"/>
</dbReference>
<dbReference type="InterPro" id="IPR020581">
    <property type="entry name" value="GDC_P"/>
</dbReference>
<feature type="domain" description="Glycine cleavage system P-protein N-terminal" evidence="10">
    <location>
        <begin position="44"/>
        <end position="471"/>
    </location>
</feature>
<feature type="domain" description="Glycine dehydrogenase C-terminal" evidence="11">
    <location>
        <begin position="808"/>
        <end position="925"/>
    </location>
</feature>
<proteinExistence type="inferred from homology"/>
<evidence type="ECO:0000256" key="5">
    <source>
        <dbReference type="ARBA" id="ARBA00022898"/>
    </source>
</evidence>